<dbReference type="GO" id="GO:0005789">
    <property type="term" value="C:endoplasmic reticulum membrane"/>
    <property type="evidence" value="ECO:0007669"/>
    <property type="project" value="UniProtKB-SubCell"/>
</dbReference>
<keyword evidence="10 12" id="KW-0675">Receptor</keyword>
<evidence type="ECO:0000313" key="12">
    <source>
        <dbReference type="EMBL" id="UVC49719.1"/>
    </source>
</evidence>
<evidence type="ECO:0000313" key="13">
    <source>
        <dbReference type="Proteomes" id="UP000244811"/>
    </source>
</evidence>
<dbReference type="GO" id="GO:0006621">
    <property type="term" value="P:protein retention in ER lumen"/>
    <property type="evidence" value="ECO:0007669"/>
    <property type="project" value="InterPro"/>
</dbReference>
<feature type="transmembrane region" description="Helical" evidence="11">
    <location>
        <begin position="56"/>
        <end position="76"/>
    </location>
</feature>
<dbReference type="AlphaFoldDB" id="A0A976SIX2"/>
<keyword evidence="7" id="KW-0653">Protein transport</keyword>
<evidence type="ECO:0000256" key="11">
    <source>
        <dbReference type="SAM" id="Phobius"/>
    </source>
</evidence>
<feature type="transmembrane region" description="Helical" evidence="11">
    <location>
        <begin position="31"/>
        <end position="50"/>
    </location>
</feature>
<comment type="subcellular location">
    <subcellularLocation>
        <location evidence="1">Endoplasmic reticulum membrane</location>
        <topology evidence="1">Multi-pass membrane protein</topology>
    </subcellularLocation>
</comment>
<dbReference type="PANTHER" id="PTHR10585">
    <property type="entry name" value="ER LUMEN PROTEIN RETAINING RECEPTOR"/>
    <property type="match status" value="1"/>
</dbReference>
<evidence type="ECO:0000256" key="4">
    <source>
        <dbReference type="ARBA" id="ARBA00022692"/>
    </source>
</evidence>
<reference evidence="12" key="1">
    <citation type="submission" date="2022-07" db="EMBL/GenBank/DDBJ databases">
        <title>Evaluation of T. orientalis genome assembly methods using nanopore sequencing and analysis of variation between genomes.</title>
        <authorList>
            <person name="Yam J."/>
            <person name="Micallef M.L."/>
            <person name="Liu M."/>
            <person name="Djordjevic S.P."/>
            <person name="Bogema D.R."/>
            <person name="Jenkins C."/>
        </authorList>
    </citation>
    <scope>NUCLEOTIDE SEQUENCE</scope>
    <source>
        <strain evidence="12">Goon Nure</strain>
    </source>
</reference>
<feature type="transmembrane region" description="Helical" evidence="11">
    <location>
        <begin position="88"/>
        <end position="108"/>
    </location>
</feature>
<feature type="transmembrane region" description="Helical" evidence="11">
    <location>
        <begin position="159"/>
        <end position="179"/>
    </location>
</feature>
<dbReference type="Pfam" id="PF00810">
    <property type="entry name" value="ER_lumen_recept"/>
    <property type="match status" value="1"/>
</dbReference>
<feature type="transmembrane region" description="Helical" evidence="11">
    <location>
        <begin position="210"/>
        <end position="232"/>
    </location>
</feature>
<keyword evidence="4 11" id="KW-0812">Transmembrane</keyword>
<evidence type="ECO:0000256" key="8">
    <source>
        <dbReference type="ARBA" id="ARBA00022989"/>
    </source>
</evidence>
<evidence type="ECO:0000256" key="3">
    <source>
        <dbReference type="ARBA" id="ARBA00022448"/>
    </source>
</evidence>
<name>A0A976SIX2_THEOR</name>
<dbReference type="PRINTS" id="PR00660">
    <property type="entry name" value="ERLUMENR"/>
</dbReference>
<gene>
    <name evidence="12" type="ORF">MACK_003829</name>
</gene>
<proteinExistence type="inferred from homology"/>
<protein>
    <submittedName>
        <fullName evidence="12">ER lumen protein retaining receptor 1</fullName>
    </submittedName>
</protein>
<keyword evidence="9 11" id="KW-0472">Membrane</keyword>
<keyword evidence="8 11" id="KW-1133">Transmembrane helix</keyword>
<sequence length="289" mass="33105">MDKLKNLPNFERFFSRSFRERTKKLLKENKAHVIIYLSFLFCLLIVYTFISSGGFSFLLTLSSLVSFLSFLILVFCVESTRSSKGISLQTTLSYVFVFFARLISILIHQGYLPTDSSGDYLYQISEILCLVFAAYIAYACKFKFGDTYEKDNDKLKCSFILVPCFILAIFVHPSLNRFFLTDVCWAFALYVETVCVLPQLLMFQKSDRVVPALAHFTAAQSLSKVLSFVFWLSTYTELNSKGNIIKPFVGHWVIFTQFVQVLLVADFVVHYVKCITKGISVELIMSDNV</sequence>
<keyword evidence="5" id="KW-0256">Endoplasmic reticulum</keyword>
<dbReference type="EMBL" id="CP056070">
    <property type="protein sequence ID" value="UVC49719.1"/>
    <property type="molecule type" value="Genomic_DNA"/>
</dbReference>
<dbReference type="InterPro" id="IPR000133">
    <property type="entry name" value="ER_ret_rcpt"/>
</dbReference>
<keyword evidence="3" id="KW-0813">Transport</keyword>
<evidence type="ECO:0000256" key="10">
    <source>
        <dbReference type="ARBA" id="ARBA00023170"/>
    </source>
</evidence>
<dbReference type="GO" id="GO:0016192">
    <property type="term" value="P:vesicle-mediated transport"/>
    <property type="evidence" value="ECO:0007669"/>
    <property type="project" value="UniProtKB-KW"/>
</dbReference>
<evidence type="ECO:0000256" key="9">
    <source>
        <dbReference type="ARBA" id="ARBA00023136"/>
    </source>
</evidence>
<dbReference type="Proteomes" id="UP000244811">
    <property type="component" value="Chromosome 3"/>
</dbReference>
<evidence type="ECO:0000256" key="2">
    <source>
        <dbReference type="ARBA" id="ARBA00010120"/>
    </source>
</evidence>
<accession>A0A976SIX2</accession>
<keyword evidence="6" id="KW-0931">ER-Golgi transport</keyword>
<evidence type="ECO:0000256" key="1">
    <source>
        <dbReference type="ARBA" id="ARBA00004477"/>
    </source>
</evidence>
<evidence type="ECO:0000256" key="5">
    <source>
        <dbReference type="ARBA" id="ARBA00022824"/>
    </source>
</evidence>
<comment type="similarity">
    <text evidence="2">Belongs to the ERD2 family.</text>
</comment>
<feature type="transmembrane region" description="Helical" evidence="11">
    <location>
        <begin position="120"/>
        <end position="138"/>
    </location>
</feature>
<dbReference type="GO" id="GO:0046923">
    <property type="term" value="F:ER retention sequence binding"/>
    <property type="evidence" value="ECO:0007669"/>
    <property type="project" value="InterPro"/>
</dbReference>
<feature type="transmembrane region" description="Helical" evidence="11">
    <location>
        <begin position="252"/>
        <end position="272"/>
    </location>
</feature>
<evidence type="ECO:0000256" key="7">
    <source>
        <dbReference type="ARBA" id="ARBA00022927"/>
    </source>
</evidence>
<organism evidence="12 13">
    <name type="scientific">Theileria orientalis</name>
    <dbReference type="NCBI Taxonomy" id="68886"/>
    <lineage>
        <taxon>Eukaryota</taxon>
        <taxon>Sar</taxon>
        <taxon>Alveolata</taxon>
        <taxon>Apicomplexa</taxon>
        <taxon>Aconoidasida</taxon>
        <taxon>Piroplasmida</taxon>
        <taxon>Theileriidae</taxon>
        <taxon>Theileria</taxon>
    </lineage>
</organism>
<evidence type="ECO:0000256" key="6">
    <source>
        <dbReference type="ARBA" id="ARBA00022892"/>
    </source>
</evidence>
<dbReference type="GO" id="GO:0015031">
    <property type="term" value="P:protein transport"/>
    <property type="evidence" value="ECO:0007669"/>
    <property type="project" value="UniProtKB-KW"/>
</dbReference>